<gene>
    <name evidence="3" type="ORF">N0V87_005793</name>
</gene>
<reference evidence="3" key="1">
    <citation type="submission" date="2022-10" db="EMBL/GenBank/DDBJ databases">
        <title>Tapping the CABI collections for fungal endophytes: first genome assemblies for Collariella, Neodidymelliopsis, Ascochyta clinopodiicola, Didymella pomorum, Didymosphaeria variabile, Neocosmospora piperis and Neocucurbitaria cava.</title>
        <authorList>
            <person name="Hill R."/>
        </authorList>
    </citation>
    <scope>NUCLEOTIDE SEQUENCE</scope>
    <source>
        <strain evidence="3">IMI 360193</strain>
    </source>
</reference>
<evidence type="ECO:0000256" key="1">
    <source>
        <dbReference type="SAM" id="MobiDB-lite"/>
    </source>
</evidence>
<feature type="compositionally biased region" description="Basic and acidic residues" evidence="1">
    <location>
        <begin position="80"/>
        <end position="96"/>
    </location>
</feature>
<dbReference type="Pfam" id="PF10338">
    <property type="entry name" value="YBL028C_N"/>
    <property type="match status" value="1"/>
</dbReference>
<evidence type="ECO:0000313" key="3">
    <source>
        <dbReference type="EMBL" id="KAJ4335937.1"/>
    </source>
</evidence>
<feature type="region of interest" description="Disordered" evidence="1">
    <location>
        <begin position="39"/>
        <end position="145"/>
    </location>
</feature>
<comment type="caution">
    <text evidence="3">The sequence shown here is derived from an EMBL/GenBank/DDBJ whole genome shotgun (WGS) entry which is preliminary data.</text>
</comment>
<evidence type="ECO:0000313" key="4">
    <source>
        <dbReference type="Proteomes" id="UP001140562"/>
    </source>
</evidence>
<evidence type="ECO:0000259" key="2">
    <source>
        <dbReference type="Pfam" id="PF10338"/>
    </source>
</evidence>
<dbReference type="PANTHER" id="PTHR28219">
    <property type="entry name" value="UPF0642 PROTEIN YBL028C"/>
    <property type="match status" value="1"/>
</dbReference>
<protein>
    <recommendedName>
        <fullName evidence="2">DUF2423 domain-containing protein</fullName>
    </recommendedName>
</protein>
<accession>A0A9W8WZC2</accession>
<feature type="domain" description="DUF2423" evidence="2">
    <location>
        <begin position="1"/>
        <end position="42"/>
    </location>
</feature>
<dbReference type="Proteomes" id="UP001140562">
    <property type="component" value="Unassembled WGS sequence"/>
</dbReference>
<dbReference type="GO" id="GO:0030687">
    <property type="term" value="C:preribosome, large subunit precursor"/>
    <property type="evidence" value="ECO:0007669"/>
    <property type="project" value="TreeGrafter"/>
</dbReference>
<feature type="compositionally biased region" description="Basic and acidic residues" evidence="1">
    <location>
        <begin position="45"/>
        <end position="54"/>
    </location>
</feature>
<sequence length="145" mass="16403">MAKGLRASSERSNRRKLRANVFGPVEKARAERLHAKLLATINSEKPARPEKKEMDVDEEEGTQLLYQTRTNKANVTAATEAKDDLSKDMDVDDKTSAKKPHRKQSEKKTKKERARKPRNSITFPTSRGKGALKPFTGKSRVSKRK</sequence>
<dbReference type="OrthoDB" id="4087970at2759"/>
<dbReference type="InterPro" id="IPR019434">
    <property type="entry name" value="DUF2423"/>
</dbReference>
<feature type="compositionally biased region" description="Polar residues" evidence="1">
    <location>
        <begin position="64"/>
        <end position="77"/>
    </location>
</feature>
<dbReference type="PANTHER" id="PTHR28219:SF1">
    <property type="entry name" value="UPF0642 PROTEIN YBL028C"/>
    <property type="match status" value="1"/>
</dbReference>
<feature type="compositionally biased region" description="Basic residues" evidence="1">
    <location>
        <begin position="97"/>
        <end position="118"/>
    </location>
</feature>
<dbReference type="EMBL" id="JAPEUV010000055">
    <property type="protein sequence ID" value="KAJ4335937.1"/>
    <property type="molecule type" value="Genomic_DNA"/>
</dbReference>
<proteinExistence type="predicted"/>
<dbReference type="AlphaFoldDB" id="A0A9W8WZC2"/>
<keyword evidence="4" id="KW-1185">Reference proteome</keyword>
<organism evidence="3 4">
    <name type="scientific">Didymella glomerata</name>
    <dbReference type="NCBI Taxonomy" id="749621"/>
    <lineage>
        <taxon>Eukaryota</taxon>
        <taxon>Fungi</taxon>
        <taxon>Dikarya</taxon>
        <taxon>Ascomycota</taxon>
        <taxon>Pezizomycotina</taxon>
        <taxon>Dothideomycetes</taxon>
        <taxon>Pleosporomycetidae</taxon>
        <taxon>Pleosporales</taxon>
        <taxon>Pleosporineae</taxon>
        <taxon>Didymellaceae</taxon>
        <taxon>Didymella</taxon>
    </lineage>
</organism>
<name>A0A9W8WZC2_9PLEO</name>